<evidence type="ECO:0000256" key="3">
    <source>
        <dbReference type="ARBA" id="ARBA00022679"/>
    </source>
</evidence>
<proteinExistence type="predicted"/>
<dbReference type="PROSITE" id="PS50011">
    <property type="entry name" value="PROTEIN_KINASE_DOM"/>
    <property type="match status" value="1"/>
</dbReference>
<dbReference type="PANTHER" id="PTHR13954">
    <property type="entry name" value="IRE1-RELATED"/>
    <property type="match status" value="1"/>
</dbReference>
<keyword evidence="9" id="KW-1185">Reference proteome</keyword>
<dbReference type="EC" id="2.7.11.1" evidence="1"/>
<evidence type="ECO:0000313" key="8">
    <source>
        <dbReference type="EMBL" id="ODN06572.1"/>
    </source>
</evidence>
<evidence type="ECO:0000259" key="7">
    <source>
        <dbReference type="PROSITE" id="PS50011"/>
    </source>
</evidence>
<evidence type="ECO:0000256" key="1">
    <source>
        <dbReference type="ARBA" id="ARBA00012513"/>
    </source>
</evidence>
<dbReference type="Proteomes" id="UP000094527">
    <property type="component" value="Unassembled WGS sequence"/>
</dbReference>
<dbReference type="GO" id="GO:0004521">
    <property type="term" value="F:RNA endonuclease activity"/>
    <property type="evidence" value="ECO:0007669"/>
    <property type="project" value="InterPro"/>
</dbReference>
<keyword evidence="6" id="KW-0067">ATP-binding</keyword>
<dbReference type="EMBL" id="LJIJ01000003">
    <property type="protein sequence ID" value="ODN06572.1"/>
    <property type="molecule type" value="Genomic_DNA"/>
</dbReference>
<dbReference type="InterPro" id="IPR011029">
    <property type="entry name" value="DEATH-like_dom_sf"/>
</dbReference>
<dbReference type="STRING" id="48709.A0A1D2NMT8"/>
<keyword evidence="5 8" id="KW-0418">Kinase</keyword>
<dbReference type="GO" id="GO:0070059">
    <property type="term" value="P:intrinsic apoptotic signaling pathway in response to endoplasmic reticulum stress"/>
    <property type="evidence" value="ECO:0007669"/>
    <property type="project" value="TreeGrafter"/>
</dbReference>
<dbReference type="Gene3D" id="3.30.200.20">
    <property type="entry name" value="Phosphorylase Kinase, domain 1"/>
    <property type="match status" value="1"/>
</dbReference>
<gene>
    <name evidence="8" type="ORF">Ocin01_00151</name>
</gene>
<dbReference type="Pfam" id="PF00069">
    <property type="entry name" value="Pkinase"/>
    <property type="match status" value="1"/>
</dbReference>
<dbReference type="InterPro" id="IPR045133">
    <property type="entry name" value="IRE1/2-like"/>
</dbReference>
<dbReference type="SUPFAM" id="SSF56112">
    <property type="entry name" value="Protein kinase-like (PK-like)"/>
    <property type="match status" value="1"/>
</dbReference>
<dbReference type="PANTHER" id="PTHR13954:SF6">
    <property type="entry name" value="NON-SPECIFIC SERINE_THREONINE PROTEIN KINASE"/>
    <property type="match status" value="1"/>
</dbReference>
<dbReference type="OrthoDB" id="8187887at2759"/>
<evidence type="ECO:0000256" key="5">
    <source>
        <dbReference type="ARBA" id="ARBA00022777"/>
    </source>
</evidence>
<dbReference type="OMA" id="SKQTHNS"/>
<dbReference type="FunFam" id="3.30.200.20:FF:000077">
    <property type="entry name" value="Putative Serine/threonine-protein kinase/endoribonuclease IRE1"/>
    <property type="match status" value="1"/>
</dbReference>
<dbReference type="InterPro" id="IPR008271">
    <property type="entry name" value="Ser/Thr_kinase_AS"/>
</dbReference>
<protein>
    <recommendedName>
        <fullName evidence="1">non-specific serine/threonine protein kinase</fullName>
        <ecNumber evidence="1">2.7.11.1</ecNumber>
    </recommendedName>
</protein>
<dbReference type="PROSITE" id="PS00108">
    <property type="entry name" value="PROTEIN_KINASE_ST"/>
    <property type="match status" value="1"/>
</dbReference>
<name>A0A1D2NMT8_ORCCI</name>
<dbReference type="GO" id="GO:0036498">
    <property type="term" value="P:IRE1-mediated unfolded protein response"/>
    <property type="evidence" value="ECO:0007669"/>
    <property type="project" value="TreeGrafter"/>
</dbReference>
<dbReference type="GO" id="GO:1990604">
    <property type="term" value="C:IRE1-TRAF2-ASK1 complex"/>
    <property type="evidence" value="ECO:0007669"/>
    <property type="project" value="TreeGrafter"/>
</dbReference>
<sequence length="337" mass="37862">MEDWQKSAILRNIDKLIELTVCNISLLAKLQANGMLSKNDADKLSVLGSSQSSHSQSYELYNIISTRKDGYQKLIACLRETLQTGAVEILTTEETKWKTTGLDDILSITYDEKIQLGMGSNGTIVYKGKLGNRDVAVKRVNSDVTKATMIIREVENLKICDIHTNIVRYFGSKQTHNSLLIVLELCDMTLKDWVFNNKSIDMLPFEILRQITSGLDWLHKRRIVHRDLKPENILLLAQVKQVKISDFGLSRTISEERSCVSSAGFGTQGWVAPEVLAQIDSEDGKNCQFTFASDVFSLGCVFYYVITDGKHPFGSLVMRNANILKGNHTMDPNEGFN</sequence>
<keyword evidence="4" id="KW-0547">Nucleotide-binding</keyword>
<organism evidence="8 9">
    <name type="scientific">Orchesella cincta</name>
    <name type="common">Springtail</name>
    <name type="synonym">Podura cincta</name>
    <dbReference type="NCBI Taxonomy" id="48709"/>
    <lineage>
        <taxon>Eukaryota</taxon>
        <taxon>Metazoa</taxon>
        <taxon>Ecdysozoa</taxon>
        <taxon>Arthropoda</taxon>
        <taxon>Hexapoda</taxon>
        <taxon>Collembola</taxon>
        <taxon>Entomobryomorpha</taxon>
        <taxon>Entomobryoidea</taxon>
        <taxon>Orchesellidae</taxon>
        <taxon>Orchesellinae</taxon>
        <taxon>Orchesella</taxon>
    </lineage>
</organism>
<evidence type="ECO:0000256" key="4">
    <source>
        <dbReference type="ARBA" id="ARBA00022741"/>
    </source>
</evidence>
<accession>A0A1D2NMT8</accession>
<comment type="caution">
    <text evidence="8">The sequence shown here is derived from an EMBL/GenBank/DDBJ whole genome shotgun (WGS) entry which is preliminary data.</text>
</comment>
<dbReference type="Gene3D" id="1.10.510.10">
    <property type="entry name" value="Transferase(Phosphotransferase) domain 1"/>
    <property type="match status" value="1"/>
</dbReference>
<keyword evidence="2" id="KW-0723">Serine/threonine-protein kinase</keyword>
<dbReference type="Gene3D" id="1.10.533.10">
    <property type="entry name" value="Death Domain, Fas"/>
    <property type="match status" value="1"/>
</dbReference>
<dbReference type="SMART" id="SM00220">
    <property type="entry name" value="S_TKc"/>
    <property type="match status" value="1"/>
</dbReference>
<keyword evidence="3" id="KW-0808">Transferase</keyword>
<dbReference type="AlphaFoldDB" id="A0A1D2NMT8"/>
<dbReference type="GO" id="GO:0005524">
    <property type="term" value="F:ATP binding"/>
    <property type="evidence" value="ECO:0007669"/>
    <property type="project" value="UniProtKB-KW"/>
</dbReference>
<dbReference type="GO" id="GO:0004674">
    <property type="term" value="F:protein serine/threonine kinase activity"/>
    <property type="evidence" value="ECO:0007669"/>
    <property type="project" value="UniProtKB-KW"/>
</dbReference>
<evidence type="ECO:0000256" key="2">
    <source>
        <dbReference type="ARBA" id="ARBA00022527"/>
    </source>
</evidence>
<feature type="domain" description="Protein kinase" evidence="7">
    <location>
        <begin position="110"/>
        <end position="337"/>
    </location>
</feature>
<reference evidence="8 9" key="1">
    <citation type="journal article" date="2016" name="Genome Biol. Evol.">
        <title>Gene Family Evolution Reflects Adaptation to Soil Environmental Stressors in the Genome of the Collembolan Orchesella cincta.</title>
        <authorList>
            <person name="Faddeeva-Vakhrusheva A."/>
            <person name="Derks M.F."/>
            <person name="Anvar S.Y."/>
            <person name="Agamennone V."/>
            <person name="Suring W."/>
            <person name="Smit S."/>
            <person name="van Straalen N.M."/>
            <person name="Roelofs D."/>
        </authorList>
    </citation>
    <scope>NUCLEOTIDE SEQUENCE [LARGE SCALE GENOMIC DNA]</scope>
    <source>
        <tissue evidence="8">Mixed pool</tissue>
    </source>
</reference>
<dbReference type="InterPro" id="IPR011009">
    <property type="entry name" value="Kinase-like_dom_sf"/>
</dbReference>
<dbReference type="GO" id="GO:0051082">
    <property type="term" value="F:unfolded protein binding"/>
    <property type="evidence" value="ECO:0007669"/>
    <property type="project" value="TreeGrafter"/>
</dbReference>
<evidence type="ECO:0000313" key="9">
    <source>
        <dbReference type="Proteomes" id="UP000094527"/>
    </source>
</evidence>
<evidence type="ECO:0000256" key="6">
    <source>
        <dbReference type="ARBA" id="ARBA00022840"/>
    </source>
</evidence>
<dbReference type="InterPro" id="IPR000719">
    <property type="entry name" value="Prot_kinase_dom"/>
</dbReference>